<evidence type="ECO:0000256" key="5">
    <source>
        <dbReference type="SAM" id="MobiDB-lite"/>
    </source>
</evidence>
<keyword evidence="4 6" id="KW-0472">Membrane</keyword>
<evidence type="ECO:0000256" key="4">
    <source>
        <dbReference type="ARBA" id="ARBA00023136"/>
    </source>
</evidence>
<evidence type="ECO:0000256" key="2">
    <source>
        <dbReference type="ARBA" id="ARBA00022692"/>
    </source>
</evidence>
<feature type="transmembrane region" description="Helical" evidence="6">
    <location>
        <begin position="60"/>
        <end position="78"/>
    </location>
</feature>
<reference evidence="8" key="1">
    <citation type="journal article" date="2014" name="Int. J. Syst. Evol. Microbiol.">
        <title>Complete genome sequence of Corynebacterium casei LMG S-19264T (=DSM 44701T), isolated from a smear-ripened cheese.</title>
        <authorList>
            <consortium name="US DOE Joint Genome Institute (JGI-PGF)"/>
            <person name="Walter F."/>
            <person name="Albersmeier A."/>
            <person name="Kalinowski J."/>
            <person name="Ruckert C."/>
        </authorList>
    </citation>
    <scope>NUCLEOTIDE SEQUENCE</scope>
    <source>
        <strain evidence="8">CGMCC 1.12813</strain>
    </source>
</reference>
<dbReference type="Proteomes" id="UP000606922">
    <property type="component" value="Unassembled WGS sequence"/>
</dbReference>
<keyword evidence="9" id="KW-1185">Reference proteome</keyword>
<feature type="transmembrane region" description="Helical" evidence="6">
    <location>
        <begin position="140"/>
        <end position="165"/>
    </location>
</feature>
<comment type="caution">
    <text evidence="8">The sequence shown here is derived from an EMBL/GenBank/DDBJ whole genome shotgun (WGS) entry which is preliminary data.</text>
</comment>
<evidence type="ECO:0000259" key="7">
    <source>
        <dbReference type="Pfam" id="PF06271"/>
    </source>
</evidence>
<reference evidence="8" key="2">
    <citation type="submission" date="2020-09" db="EMBL/GenBank/DDBJ databases">
        <authorList>
            <person name="Sun Q."/>
            <person name="Zhou Y."/>
        </authorList>
    </citation>
    <scope>NUCLEOTIDE SEQUENCE</scope>
    <source>
        <strain evidence="8">CGMCC 1.12813</strain>
    </source>
</reference>
<dbReference type="EMBL" id="BMGB01000001">
    <property type="protein sequence ID" value="GGB03361.1"/>
    <property type="molecule type" value="Genomic_DNA"/>
</dbReference>
<evidence type="ECO:0000313" key="9">
    <source>
        <dbReference type="Proteomes" id="UP000606922"/>
    </source>
</evidence>
<feature type="transmembrane region" description="Helical" evidence="6">
    <location>
        <begin position="90"/>
        <end position="109"/>
    </location>
</feature>
<evidence type="ECO:0000256" key="1">
    <source>
        <dbReference type="ARBA" id="ARBA00004141"/>
    </source>
</evidence>
<dbReference type="RefSeq" id="WP_308419476.1">
    <property type="nucleotide sequence ID" value="NZ_BMGB01000001.1"/>
</dbReference>
<feature type="domain" description="RDD" evidence="7">
    <location>
        <begin position="47"/>
        <end position="178"/>
    </location>
</feature>
<gene>
    <name evidence="8" type="ORF">GCM10010979_17520</name>
</gene>
<name>A0A916WJI1_9MICO</name>
<evidence type="ECO:0000313" key="8">
    <source>
        <dbReference type="EMBL" id="GGB03361.1"/>
    </source>
</evidence>
<protein>
    <submittedName>
        <fullName evidence="8">RDD family protein</fullName>
    </submittedName>
</protein>
<dbReference type="GO" id="GO:0016020">
    <property type="term" value="C:membrane"/>
    <property type="evidence" value="ECO:0007669"/>
    <property type="project" value="UniProtKB-SubCell"/>
</dbReference>
<evidence type="ECO:0000256" key="3">
    <source>
        <dbReference type="ARBA" id="ARBA00022989"/>
    </source>
</evidence>
<keyword evidence="2 6" id="KW-0812">Transmembrane</keyword>
<comment type="subcellular location">
    <subcellularLocation>
        <location evidence="1">Membrane</location>
        <topology evidence="1">Multi-pass membrane protein</topology>
    </subcellularLocation>
</comment>
<dbReference type="AlphaFoldDB" id="A0A916WJI1"/>
<keyword evidence="3 6" id="KW-1133">Transmembrane helix</keyword>
<dbReference type="PANTHER" id="PTHR38480:SF1">
    <property type="entry name" value="SLR0254 PROTEIN"/>
    <property type="match status" value="1"/>
</dbReference>
<proteinExistence type="predicted"/>
<organism evidence="8 9">
    <name type="scientific">Conyzicola nivalis</name>
    <dbReference type="NCBI Taxonomy" id="1477021"/>
    <lineage>
        <taxon>Bacteria</taxon>
        <taxon>Bacillati</taxon>
        <taxon>Actinomycetota</taxon>
        <taxon>Actinomycetes</taxon>
        <taxon>Micrococcales</taxon>
        <taxon>Microbacteriaceae</taxon>
        <taxon>Conyzicola</taxon>
    </lineage>
</organism>
<evidence type="ECO:0000256" key="6">
    <source>
        <dbReference type="SAM" id="Phobius"/>
    </source>
</evidence>
<dbReference type="Pfam" id="PF06271">
    <property type="entry name" value="RDD"/>
    <property type="match status" value="1"/>
</dbReference>
<sequence length="301" mass="32176">MPRPSANDQSVQRLPAPRLPQPGHSDQLEMDDTIMTGEAVALDLRTASFVLRSAGAIIDFVAYIGLFLLLILVVFPAIEASFGGFDDAIRTALIVAGLVISIVVTPVAVELLSHGRSLGKLAVGARIVRDDGGAIGFRHAFIRALTGVIEIYTTFGGFAVVVSLLNARSKRLGDLLAGTYSQYERVSKATSPVYGVPVQLGQWALTADVARMPDRLARRVSAFLAQAGKLTPQTRVRLGNELAAEVAPYVSPVPPVEAELFLAGVAAVRRDREYTALQLEARGLDRLKPVLGGLPNGFPER</sequence>
<accession>A0A916WJI1</accession>
<feature type="compositionally biased region" description="Polar residues" evidence="5">
    <location>
        <begin position="1"/>
        <end position="12"/>
    </location>
</feature>
<feature type="region of interest" description="Disordered" evidence="5">
    <location>
        <begin position="1"/>
        <end position="27"/>
    </location>
</feature>
<dbReference type="PANTHER" id="PTHR38480">
    <property type="entry name" value="SLR0254 PROTEIN"/>
    <property type="match status" value="1"/>
</dbReference>
<dbReference type="InterPro" id="IPR010432">
    <property type="entry name" value="RDD"/>
</dbReference>